<organism evidence="1 2">
    <name type="scientific">Stigmatella ashevillensis</name>
    <dbReference type="NCBI Taxonomy" id="2995309"/>
    <lineage>
        <taxon>Bacteria</taxon>
        <taxon>Pseudomonadati</taxon>
        <taxon>Myxococcota</taxon>
        <taxon>Myxococcia</taxon>
        <taxon>Myxococcales</taxon>
        <taxon>Cystobacterineae</taxon>
        <taxon>Archangiaceae</taxon>
        <taxon>Stigmatella</taxon>
    </lineage>
</organism>
<dbReference type="EMBL" id="JAQNDM010000001">
    <property type="protein sequence ID" value="MDC0706950.1"/>
    <property type="molecule type" value="Genomic_DNA"/>
</dbReference>
<comment type="caution">
    <text evidence="1">The sequence shown here is derived from an EMBL/GenBank/DDBJ whole genome shotgun (WGS) entry which is preliminary data.</text>
</comment>
<sequence length="143" mass="15276">MDQVIAEPAVSPAVSRSLLANTFSVRNRRISVTFSATSFTGAPLLHYKDRQHEVDARGDDIRQVATEIGTLVSITLEPDADAGSLIFTVLIPRVSLSATGATQAISTVGILTRSRLPPRLPANVQLQTYDPETLNGSATFVVS</sequence>
<evidence type="ECO:0000313" key="2">
    <source>
        <dbReference type="Proteomes" id="UP001221838"/>
    </source>
</evidence>
<gene>
    <name evidence="1" type="ORF">POL68_00540</name>
</gene>
<name>A0ABT5CZT8_9BACT</name>
<protein>
    <submittedName>
        <fullName evidence="1">Uncharacterized protein</fullName>
    </submittedName>
</protein>
<proteinExistence type="predicted"/>
<accession>A0ABT5CZT8</accession>
<dbReference type="Proteomes" id="UP001221838">
    <property type="component" value="Unassembled WGS sequence"/>
</dbReference>
<dbReference type="RefSeq" id="WP_272134089.1">
    <property type="nucleotide sequence ID" value="NZ_JAQNDM010000001.1"/>
</dbReference>
<reference evidence="1 2" key="1">
    <citation type="submission" date="2022-11" db="EMBL/GenBank/DDBJ databases">
        <title>Minimal conservation of predation-associated metabolite biosynthetic gene clusters underscores biosynthetic potential of Myxococcota including descriptions for ten novel species: Archangium lansinium sp. nov., Myxococcus landrumus sp. nov., Nannocystis bai.</title>
        <authorList>
            <person name="Ahearne A."/>
            <person name="Stevens C."/>
            <person name="Dowd S."/>
        </authorList>
    </citation>
    <scope>NUCLEOTIDE SEQUENCE [LARGE SCALE GENOMIC DNA]</scope>
    <source>
        <strain evidence="1 2">NCWAL01</strain>
    </source>
</reference>
<keyword evidence="2" id="KW-1185">Reference proteome</keyword>
<evidence type="ECO:0000313" key="1">
    <source>
        <dbReference type="EMBL" id="MDC0706950.1"/>
    </source>
</evidence>